<dbReference type="PANTHER" id="PTHR43280:SF2">
    <property type="entry name" value="HTH-TYPE TRANSCRIPTIONAL REGULATOR EXSA"/>
    <property type="match status" value="1"/>
</dbReference>
<evidence type="ECO:0000256" key="1">
    <source>
        <dbReference type="ARBA" id="ARBA00023015"/>
    </source>
</evidence>
<dbReference type="EMBL" id="JACRSP010000001">
    <property type="protein sequence ID" value="MBC8535088.1"/>
    <property type="molecule type" value="Genomic_DNA"/>
</dbReference>
<keyword evidence="2" id="KW-0238">DNA-binding</keyword>
<feature type="domain" description="HTH araC/xylS-type" evidence="4">
    <location>
        <begin position="217"/>
        <end position="314"/>
    </location>
</feature>
<evidence type="ECO:0000256" key="2">
    <source>
        <dbReference type="ARBA" id="ARBA00023125"/>
    </source>
</evidence>
<keyword evidence="6" id="KW-1185">Reference proteome</keyword>
<dbReference type="CDD" id="cd02208">
    <property type="entry name" value="cupin_RmlC-like"/>
    <property type="match status" value="1"/>
</dbReference>
<dbReference type="AlphaFoldDB" id="A0A926DAU8"/>
<sequence length="319" mass="36527">MDAKRLEDALHWHWEQAVKILEKFDSRQSDEPVGVFRYSELSDNETQLFVYMIPPGGSPREHVQDYFELLFPYRGACTVRMEGREIRLADHDFYLISPGLIHAVEVAHEQGCAFCVAGKIPALYSALAPILTGNEPFLRYLMSCISSPNVEDVMLLKGSLFPCARNLVEMLIVESAKKAYLYERFTESAVSLLLTMFARQLYEFFPSEREGIRGRTGDIIKYMKEHAASTTLAETARRFGYHPDYLSAALRRETGKNFVELLRGYRMEQAECLLRTTDLPAARIAAAVGYGQYSGFFKVFRQQYGVSPGEYRSQMRERE</sequence>
<evidence type="ECO:0000313" key="5">
    <source>
        <dbReference type="EMBL" id="MBC8535088.1"/>
    </source>
</evidence>
<dbReference type="GO" id="GO:0043565">
    <property type="term" value="F:sequence-specific DNA binding"/>
    <property type="evidence" value="ECO:0007669"/>
    <property type="project" value="InterPro"/>
</dbReference>
<evidence type="ECO:0000256" key="3">
    <source>
        <dbReference type="ARBA" id="ARBA00023163"/>
    </source>
</evidence>
<dbReference type="Gene3D" id="1.10.10.60">
    <property type="entry name" value="Homeodomain-like"/>
    <property type="match status" value="2"/>
</dbReference>
<reference evidence="5" key="1">
    <citation type="submission" date="2020-08" db="EMBL/GenBank/DDBJ databases">
        <title>Genome public.</title>
        <authorList>
            <person name="Liu C."/>
            <person name="Sun Q."/>
        </authorList>
    </citation>
    <scope>NUCLEOTIDE SEQUENCE</scope>
    <source>
        <strain evidence="5">BX7</strain>
    </source>
</reference>
<dbReference type="Proteomes" id="UP000620366">
    <property type="component" value="Unassembled WGS sequence"/>
</dbReference>
<dbReference type="GO" id="GO:0003700">
    <property type="term" value="F:DNA-binding transcription factor activity"/>
    <property type="evidence" value="ECO:0007669"/>
    <property type="project" value="InterPro"/>
</dbReference>
<dbReference type="SUPFAM" id="SSF51215">
    <property type="entry name" value="Regulatory protein AraC"/>
    <property type="match status" value="1"/>
</dbReference>
<dbReference type="InterPro" id="IPR003313">
    <property type="entry name" value="AraC-bd"/>
</dbReference>
<keyword evidence="1" id="KW-0805">Transcription regulation</keyword>
<dbReference type="SMART" id="SM00342">
    <property type="entry name" value="HTH_ARAC"/>
    <property type="match status" value="1"/>
</dbReference>
<accession>A0A926DAU8</accession>
<dbReference type="InterPro" id="IPR009057">
    <property type="entry name" value="Homeodomain-like_sf"/>
</dbReference>
<evidence type="ECO:0000259" key="4">
    <source>
        <dbReference type="PROSITE" id="PS01124"/>
    </source>
</evidence>
<dbReference type="InterPro" id="IPR037923">
    <property type="entry name" value="HTH-like"/>
</dbReference>
<dbReference type="PANTHER" id="PTHR43280">
    <property type="entry name" value="ARAC-FAMILY TRANSCRIPTIONAL REGULATOR"/>
    <property type="match status" value="1"/>
</dbReference>
<proteinExistence type="predicted"/>
<dbReference type="Pfam" id="PF02311">
    <property type="entry name" value="AraC_binding"/>
    <property type="match status" value="1"/>
</dbReference>
<comment type="caution">
    <text evidence="5">The sequence shown here is derived from an EMBL/GenBank/DDBJ whole genome shotgun (WGS) entry which is preliminary data.</text>
</comment>
<protein>
    <submittedName>
        <fullName evidence="5">Helix-turn-helix transcriptional regulator</fullName>
    </submittedName>
</protein>
<gene>
    <name evidence="5" type="ORF">H8695_00050</name>
</gene>
<organism evidence="5 6">
    <name type="scientific">Feifania hominis</name>
    <dbReference type="NCBI Taxonomy" id="2763660"/>
    <lineage>
        <taxon>Bacteria</taxon>
        <taxon>Bacillati</taxon>
        <taxon>Bacillota</taxon>
        <taxon>Clostridia</taxon>
        <taxon>Eubacteriales</taxon>
        <taxon>Feifaniaceae</taxon>
        <taxon>Feifania</taxon>
    </lineage>
</organism>
<dbReference type="PROSITE" id="PS01124">
    <property type="entry name" value="HTH_ARAC_FAMILY_2"/>
    <property type="match status" value="1"/>
</dbReference>
<dbReference type="InterPro" id="IPR014710">
    <property type="entry name" value="RmlC-like_jellyroll"/>
</dbReference>
<dbReference type="InterPro" id="IPR018060">
    <property type="entry name" value="HTH_AraC"/>
</dbReference>
<dbReference type="SUPFAM" id="SSF46689">
    <property type="entry name" value="Homeodomain-like"/>
    <property type="match status" value="1"/>
</dbReference>
<dbReference type="Pfam" id="PF12833">
    <property type="entry name" value="HTH_18"/>
    <property type="match status" value="1"/>
</dbReference>
<dbReference type="Gene3D" id="2.60.120.10">
    <property type="entry name" value="Jelly Rolls"/>
    <property type="match status" value="1"/>
</dbReference>
<dbReference type="RefSeq" id="WP_249298698.1">
    <property type="nucleotide sequence ID" value="NZ_JACRSP010000001.1"/>
</dbReference>
<evidence type="ECO:0000313" key="6">
    <source>
        <dbReference type="Proteomes" id="UP000620366"/>
    </source>
</evidence>
<name>A0A926DAU8_9FIRM</name>
<keyword evidence="3" id="KW-0804">Transcription</keyword>